<dbReference type="InterPro" id="IPR003317">
    <property type="entry name" value="Cyt-d_oxidase_su2"/>
</dbReference>
<accession>A0A6I6JRA1</accession>
<keyword evidence="3" id="KW-1003">Cell membrane</keyword>
<evidence type="ECO:0000256" key="1">
    <source>
        <dbReference type="ARBA" id="ARBA00004651"/>
    </source>
</evidence>
<evidence type="ECO:0000313" key="8">
    <source>
        <dbReference type="EMBL" id="QGY45535.1"/>
    </source>
</evidence>
<name>A0A6I6JRA1_9BACT</name>
<dbReference type="GO" id="GO:0019646">
    <property type="term" value="P:aerobic electron transport chain"/>
    <property type="evidence" value="ECO:0007669"/>
    <property type="project" value="TreeGrafter"/>
</dbReference>
<keyword evidence="9" id="KW-1185">Reference proteome</keyword>
<dbReference type="GO" id="GO:0009055">
    <property type="term" value="F:electron transfer activity"/>
    <property type="evidence" value="ECO:0007669"/>
    <property type="project" value="TreeGrafter"/>
</dbReference>
<feature type="transmembrane region" description="Helical" evidence="7">
    <location>
        <begin position="225"/>
        <end position="247"/>
    </location>
</feature>
<feature type="transmembrane region" description="Helical" evidence="7">
    <location>
        <begin position="6"/>
        <end position="32"/>
    </location>
</feature>
<evidence type="ECO:0000313" key="9">
    <source>
        <dbReference type="Proteomes" id="UP000428260"/>
    </source>
</evidence>
<feature type="transmembrane region" description="Helical" evidence="7">
    <location>
        <begin position="77"/>
        <end position="98"/>
    </location>
</feature>
<protein>
    <submittedName>
        <fullName evidence="8">Cytochrome d ubiquinol oxidase subunit II</fullName>
    </submittedName>
</protein>
<evidence type="ECO:0000256" key="7">
    <source>
        <dbReference type="SAM" id="Phobius"/>
    </source>
</evidence>
<dbReference type="GO" id="GO:0016682">
    <property type="term" value="F:oxidoreductase activity, acting on diphenols and related substances as donors, oxygen as acceptor"/>
    <property type="evidence" value="ECO:0007669"/>
    <property type="project" value="TreeGrafter"/>
</dbReference>
<dbReference type="PANTHER" id="PTHR43141:SF4">
    <property type="entry name" value="CYTOCHROME BD2 SUBUNIT II"/>
    <property type="match status" value="1"/>
</dbReference>
<dbReference type="KEGG" id="mcos:GM418_18215"/>
<feature type="transmembrane region" description="Helical" evidence="7">
    <location>
        <begin position="199"/>
        <end position="219"/>
    </location>
</feature>
<comment type="similarity">
    <text evidence="2">Belongs to the cytochrome ubiquinol oxidase subunit 2 family.</text>
</comment>
<organism evidence="8 9">
    <name type="scientific">Maribellus comscasis</name>
    <dbReference type="NCBI Taxonomy" id="2681766"/>
    <lineage>
        <taxon>Bacteria</taxon>
        <taxon>Pseudomonadati</taxon>
        <taxon>Bacteroidota</taxon>
        <taxon>Bacteroidia</taxon>
        <taxon>Marinilabiliales</taxon>
        <taxon>Prolixibacteraceae</taxon>
        <taxon>Maribellus</taxon>
    </lineage>
</organism>
<keyword evidence="5 7" id="KW-1133">Transmembrane helix</keyword>
<evidence type="ECO:0000256" key="3">
    <source>
        <dbReference type="ARBA" id="ARBA00022475"/>
    </source>
</evidence>
<dbReference type="Proteomes" id="UP000428260">
    <property type="component" value="Chromosome"/>
</dbReference>
<reference evidence="8 9" key="1">
    <citation type="submission" date="2019-11" db="EMBL/GenBank/DDBJ databases">
        <authorList>
            <person name="Zheng R.K."/>
            <person name="Sun C.M."/>
        </authorList>
    </citation>
    <scope>NUCLEOTIDE SEQUENCE [LARGE SCALE GENOMIC DNA]</scope>
    <source>
        <strain evidence="8 9">WC007</strain>
    </source>
</reference>
<evidence type="ECO:0000256" key="5">
    <source>
        <dbReference type="ARBA" id="ARBA00022989"/>
    </source>
</evidence>
<feature type="transmembrane region" description="Helical" evidence="7">
    <location>
        <begin position="110"/>
        <end position="135"/>
    </location>
</feature>
<dbReference type="PANTHER" id="PTHR43141">
    <property type="entry name" value="CYTOCHROME BD2 SUBUNIT II"/>
    <property type="match status" value="1"/>
</dbReference>
<dbReference type="AlphaFoldDB" id="A0A6I6JRA1"/>
<dbReference type="EMBL" id="CP046401">
    <property type="protein sequence ID" value="QGY45535.1"/>
    <property type="molecule type" value="Genomic_DNA"/>
</dbReference>
<keyword evidence="6 7" id="KW-0472">Membrane</keyword>
<sequence length="337" mass="37396">MTEINFSILVISLLLYVLLGGADFGGGILELLTKGKASGIVSRAIAPVWEANHVWLILVVVILFVGFPPVYSTILTALHIPVLLVLLGIILRGSAFTFRHYDIDEATPKAIYSTIFQYSSLFTTFFLGVTLGGVILGNISLDYQDGFYKIYVHPWLNWFSMSMGLFLVLLFAFLAGIFTVSELKEEKYIHYFSRIAKRLIIALVIVGAMVFVAAEISGHPLFYEFYHSPVSVGSIVLATIALPPLWINLNKNKRNMLRIIGGFQTTMIVTGWFAIQFPVLVKVSGGDDITLQNSSAPEQVQFYLLIALVVGVLIILPSMAYLYKTFKFDKQSSSDSI</sequence>
<gene>
    <name evidence="8" type="ORF">GM418_18215</name>
</gene>
<feature type="transmembrane region" description="Helical" evidence="7">
    <location>
        <begin position="53"/>
        <end position="71"/>
    </location>
</feature>
<dbReference type="Pfam" id="PF02322">
    <property type="entry name" value="Cyt_bd_oxida_II"/>
    <property type="match status" value="1"/>
</dbReference>
<dbReference type="RefSeq" id="WP_158868678.1">
    <property type="nucleotide sequence ID" value="NZ_CP046401.1"/>
</dbReference>
<dbReference type="GO" id="GO:0005886">
    <property type="term" value="C:plasma membrane"/>
    <property type="evidence" value="ECO:0007669"/>
    <property type="project" value="UniProtKB-SubCell"/>
</dbReference>
<feature type="transmembrane region" description="Helical" evidence="7">
    <location>
        <begin position="300"/>
        <end position="323"/>
    </location>
</feature>
<evidence type="ECO:0000256" key="6">
    <source>
        <dbReference type="ARBA" id="ARBA00023136"/>
    </source>
</evidence>
<proteinExistence type="inferred from homology"/>
<feature type="transmembrane region" description="Helical" evidence="7">
    <location>
        <begin position="259"/>
        <end position="280"/>
    </location>
</feature>
<dbReference type="GO" id="GO:0070069">
    <property type="term" value="C:cytochrome complex"/>
    <property type="evidence" value="ECO:0007669"/>
    <property type="project" value="TreeGrafter"/>
</dbReference>
<evidence type="ECO:0000256" key="2">
    <source>
        <dbReference type="ARBA" id="ARBA00007543"/>
    </source>
</evidence>
<evidence type="ECO:0000256" key="4">
    <source>
        <dbReference type="ARBA" id="ARBA00022692"/>
    </source>
</evidence>
<comment type="subcellular location">
    <subcellularLocation>
        <location evidence="1">Cell membrane</location>
        <topology evidence="1">Multi-pass membrane protein</topology>
    </subcellularLocation>
</comment>
<keyword evidence="4 7" id="KW-0812">Transmembrane</keyword>
<feature type="transmembrane region" description="Helical" evidence="7">
    <location>
        <begin position="155"/>
        <end position="178"/>
    </location>
</feature>